<dbReference type="EMBL" id="MOOV01000207">
    <property type="protein sequence ID" value="OUB91404.1"/>
    <property type="molecule type" value="Genomic_DNA"/>
</dbReference>
<comment type="caution">
    <text evidence="2">The sequence shown here is derived from an EMBL/GenBank/DDBJ whole genome shotgun (WGS) entry which is preliminary data.</text>
</comment>
<reference evidence="2 3" key="1">
    <citation type="submission" date="2016-10" db="EMBL/GenBank/DDBJ databases">
        <title>Comparative genomics of Bacillus thuringiensis reveals a path to pathogens against multiple invertebrate hosts.</title>
        <authorList>
            <person name="Zheng J."/>
            <person name="Gao Q."/>
            <person name="Liu H."/>
            <person name="Peng D."/>
            <person name="Ruan L."/>
            <person name="Sun M."/>
        </authorList>
    </citation>
    <scope>NUCLEOTIDE SEQUENCE [LARGE SCALE GENOMIC DNA]</scope>
    <source>
        <strain evidence="2">T30001</strain>
    </source>
</reference>
<dbReference type="RefSeq" id="WP_088068755.1">
    <property type="nucleotide sequence ID" value="NZ_MOOV01000207.1"/>
</dbReference>
<proteinExistence type="predicted"/>
<evidence type="ECO:0000313" key="2">
    <source>
        <dbReference type="EMBL" id="OUB91404.1"/>
    </source>
</evidence>
<organism evidence="2 3">
    <name type="scientific">Bacillus thuringiensis subsp. medellin</name>
    <dbReference type="NCBI Taxonomy" id="79672"/>
    <lineage>
        <taxon>Bacteria</taxon>
        <taxon>Bacillati</taxon>
        <taxon>Bacillota</taxon>
        <taxon>Bacilli</taxon>
        <taxon>Bacillales</taxon>
        <taxon>Bacillaceae</taxon>
        <taxon>Bacillus</taxon>
        <taxon>Bacillus cereus group</taxon>
    </lineage>
</organism>
<feature type="compositionally biased region" description="Basic and acidic residues" evidence="1">
    <location>
        <begin position="22"/>
        <end position="53"/>
    </location>
</feature>
<evidence type="ECO:0000256" key="1">
    <source>
        <dbReference type="SAM" id="MobiDB-lite"/>
    </source>
</evidence>
<dbReference type="AlphaFoldDB" id="A0A9X6RCT9"/>
<name>A0A9X6RCT9_BACTV</name>
<protein>
    <recommendedName>
        <fullName evidence="4">Lipoprotein</fullName>
    </recommendedName>
</protein>
<gene>
    <name evidence="2" type="ORF">BK784_24330</name>
</gene>
<accession>A0A9X6RCT9</accession>
<evidence type="ECO:0008006" key="4">
    <source>
        <dbReference type="Google" id="ProtNLM"/>
    </source>
</evidence>
<evidence type="ECO:0000313" key="3">
    <source>
        <dbReference type="Proteomes" id="UP000195160"/>
    </source>
</evidence>
<feature type="compositionally biased region" description="Basic and acidic residues" evidence="1">
    <location>
        <begin position="64"/>
        <end position="76"/>
    </location>
</feature>
<feature type="region of interest" description="Disordered" evidence="1">
    <location>
        <begin position="21"/>
        <end position="83"/>
    </location>
</feature>
<dbReference type="PROSITE" id="PS51257">
    <property type="entry name" value="PROKAR_LIPOPROTEIN"/>
    <property type="match status" value="1"/>
</dbReference>
<dbReference type="Proteomes" id="UP000195160">
    <property type="component" value="Unassembled WGS sequence"/>
</dbReference>
<sequence length="83" mass="9286">MIKKLVGIFFIIGLLGGCTLDQEDKKTDPQKKEVKKANPIEPSNRKKDAKPGDVRQFQLNEDGSMNKEVEVDKNAKPVDSTEN</sequence>